<proteinExistence type="predicted"/>
<sequence>MKKYILAEHLKQKHTFLKAFVVIMSLMPLAMAFVLMPSYFSVNAYNWWYVILLPATFALVPAMVHRRDERKLDYRAIFPLHVDLKKVWLSKVVVASVYVLFAAVIHVAGVGILQSFLGSQLTPNLGWDTLLFASGVLFFVNLWQVPLCLFLAKKFGLSAAVSINILLGAALGVMFADTSMWLLCPYAWGARLMVPILHLLPNGLVAEVAEPMIENTSIIIPCALSLGIFILLSGITARWFATQEVK</sequence>
<evidence type="ECO:0000256" key="1">
    <source>
        <dbReference type="SAM" id="Phobius"/>
    </source>
</evidence>
<dbReference type="CDD" id="cd21807">
    <property type="entry name" value="ABC-2_lan_permease_MutE_EpiE-like"/>
    <property type="match status" value="1"/>
</dbReference>
<keyword evidence="1" id="KW-1133">Transmembrane helix</keyword>
<dbReference type="Proteomes" id="UP001481872">
    <property type="component" value="Unassembled WGS sequence"/>
</dbReference>
<dbReference type="InterPro" id="IPR021205">
    <property type="entry name" value="Lanti_perm_SpaE/MutE/EpiE-like"/>
</dbReference>
<reference evidence="2 3" key="1">
    <citation type="submission" date="2024-04" db="EMBL/GenBank/DDBJ databases">
        <title>Human intestinal bacterial collection.</title>
        <authorList>
            <person name="Pauvert C."/>
            <person name="Hitch T.C.A."/>
            <person name="Clavel T."/>
        </authorList>
    </citation>
    <scope>NUCLEOTIDE SEQUENCE [LARGE SCALE GENOMIC DNA]</scope>
    <source>
        <strain evidence="2 3">CLA-SR-H026</strain>
    </source>
</reference>
<feature type="transmembrane region" description="Helical" evidence="1">
    <location>
        <begin position="155"/>
        <end position="176"/>
    </location>
</feature>
<dbReference type="NCBIfam" id="TIGR03732">
    <property type="entry name" value="lanti_perm_MutE"/>
    <property type="match status" value="1"/>
</dbReference>
<feature type="transmembrane region" description="Helical" evidence="1">
    <location>
        <begin position="218"/>
        <end position="241"/>
    </location>
</feature>
<gene>
    <name evidence="2" type="ORF">AAA081_04255</name>
</gene>
<keyword evidence="1" id="KW-0812">Transmembrane</keyword>
<protein>
    <submittedName>
        <fullName evidence="2">Lantibiotic immunity ABC transporter MutE/EpiE family permease subunit</fullName>
    </submittedName>
</protein>
<dbReference type="RefSeq" id="WP_349053827.1">
    <property type="nucleotide sequence ID" value="NZ_JBBNPS010000008.1"/>
</dbReference>
<comment type="caution">
    <text evidence="2">The sequence shown here is derived from an EMBL/GenBank/DDBJ whole genome shotgun (WGS) entry which is preliminary data.</text>
</comment>
<feature type="transmembrane region" description="Helical" evidence="1">
    <location>
        <begin position="92"/>
        <end position="113"/>
    </location>
</feature>
<keyword evidence="1" id="KW-0472">Membrane</keyword>
<name>A0ABV1J6J9_9FIRM</name>
<feature type="transmembrane region" description="Helical" evidence="1">
    <location>
        <begin position="20"/>
        <end position="40"/>
    </location>
</feature>
<evidence type="ECO:0000313" key="3">
    <source>
        <dbReference type="Proteomes" id="UP001481872"/>
    </source>
</evidence>
<evidence type="ECO:0000313" key="2">
    <source>
        <dbReference type="EMBL" id="MEQ3353513.1"/>
    </source>
</evidence>
<accession>A0ABV1J6J9</accession>
<feature type="transmembrane region" description="Helical" evidence="1">
    <location>
        <begin position="125"/>
        <end position="143"/>
    </location>
</feature>
<keyword evidence="3" id="KW-1185">Reference proteome</keyword>
<dbReference type="EMBL" id="JBBNPS010000008">
    <property type="protein sequence ID" value="MEQ3353513.1"/>
    <property type="molecule type" value="Genomic_DNA"/>
</dbReference>
<organism evidence="2 3">
    <name type="scientific">Aedoeadaptatus acetigenes</name>
    <dbReference type="NCBI Taxonomy" id="2981723"/>
    <lineage>
        <taxon>Bacteria</taxon>
        <taxon>Bacillati</taxon>
        <taxon>Bacillota</taxon>
        <taxon>Tissierellia</taxon>
        <taxon>Tissierellales</taxon>
        <taxon>Peptoniphilaceae</taxon>
        <taxon>Aedoeadaptatus</taxon>
    </lineage>
</organism>
<feature type="transmembrane region" description="Helical" evidence="1">
    <location>
        <begin position="46"/>
        <end position="64"/>
    </location>
</feature>